<evidence type="ECO:0000313" key="3">
    <source>
        <dbReference type="Proteomes" id="UP001179952"/>
    </source>
</evidence>
<accession>A0AAV9AZZ0</accession>
<dbReference type="PANTHER" id="PTHR47374:SF2">
    <property type="entry name" value="OS01G0927400 PROTEIN"/>
    <property type="match status" value="1"/>
</dbReference>
<reference evidence="2" key="1">
    <citation type="journal article" date="2023" name="Nat. Commun.">
        <title>Diploid and tetraploid genomes of Acorus and the evolution of monocots.</title>
        <authorList>
            <person name="Ma L."/>
            <person name="Liu K.W."/>
            <person name="Li Z."/>
            <person name="Hsiao Y.Y."/>
            <person name="Qi Y."/>
            <person name="Fu T."/>
            <person name="Tang G.D."/>
            <person name="Zhang D."/>
            <person name="Sun W.H."/>
            <person name="Liu D.K."/>
            <person name="Li Y."/>
            <person name="Chen G.Z."/>
            <person name="Liu X.D."/>
            <person name="Liao X.Y."/>
            <person name="Jiang Y.T."/>
            <person name="Yu X."/>
            <person name="Hao Y."/>
            <person name="Huang J."/>
            <person name="Zhao X.W."/>
            <person name="Ke S."/>
            <person name="Chen Y.Y."/>
            <person name="Wu W.L."/>
            <person name="Hsu J.L."/>
            <person name="Lin Y.F."/>
            <person name="Huang M.D."/>
            <person name="Li C.Y."/>
            <person name="Huang L."/>
            <person name="Wang Z.W."/>
            <person name="Zhao X."/>
            <person name="Zhong W.Y."/>
            <person name="Peng D.H."/>
            <person name="Ahmad S."/>
            <person name="Lan S."/>
            <person name="Zhang J.S."/>
            <person name="Tsai W.C."/>
            <person name="Van de Peer Y."/>
            <person name="Liu Z.J."/>
        </authorList>
    </citation>
    <scope>NUCLEOTIDE SEQUENCE</scope>
    <source>
        <strain evidence="2">SCP</strain>
    </source>
</reference>
<feature type="domain" description="DUF3444" evidence="1">
    <location>
        <begin position="128"/>
        <end position="306"/>
    </location>
</feature>
<dbReference type="PANTHER" id="PTHR47374">
    <property type="entry name" value="ENDOSOME ANTIGEN-LIKE PROTEIN, PUTATIVE (DUF3444)-RELATED"/>
    <property type="match status" value="1"/>
</dbReference>
<dbReference type="EMBL" id="JAUJYN010000006">
    <property type="protein sequence ID" value="KAK1269786.1"/>
    <property type="molecule type" value="Genomic_DNA"/>
</dbReference>
<evidence type="ECO:0000313" key="2">
    <source>
        <dbReference type="EMBL" id="KAK1269786.1"/>
    </source>
</evidence>
<gene>
    <name evidence="2" type="ORF">QJS04_geneDACA005337</name>
</gene>
<dbReference type="AlphaFoldDB" id="A0AAV9AZZ0"/>
<reference evidence="2" key="2">
    <citation type="submission" date="2023-06" db="EMBL/GenBank/DDBJ databases">
        <authorList>
            <person name="Ma L."/>
            <person name="Liu K.-W."/>
            <person name="Li Z."/>
            <person name="Hsiao Y.-Y."/>
            <person name="Qi Y."/>
            <person name="Fu T."/>
            <person name="Tang G."/>
            <person name="Zhang D."/>
            <person name="Sun W.-H."/>
            <person name="Liu D.-K."/>
            <person name="Li Y."/>
            <person name="Chen G.-Z."/>
            <person name="Liu X.-D."/>
            <person name="Liao X.-Y."/>
            <person name="Jiang Y.-T."/>
            <person name="Yu X."/>
            <person name="Hao Y."/>
            <person name="Huang J."/>
            <person name="Zhao X.-W."/>
            <person name="Ke S."/>
            <person name="Chen Y.-Y."/>
            <person name="Wu W.-L."/>
            <person name="Hsu J.-L."/>
            <person name="Lin Y.-F."/>
            <person name="Huang M.-D."/>
            <person name="Li C.-Y."/>
            <person name="Huang L."/>
            <person name="Wang Z.-W."/>
            <person name="Zhao X."/>
            <person name="Zhong W.-Y."/>
            <person name="Peng D.-H."/>
            <person name="Ahmad S."/>
            <person name="Lan S."/>
            <person name="Zhang J.-S."/>
            <person name="Tsai W.-C."/>
            <person name="Van De Peer Y."/>
            <person name="Liu Z.-J."/>
        </authorList>
    </citation>
    <scope>NUCLEOTIDE SEQUENCE</scope>
    <source>
        <strain evidence="2">SCP</strain>
        <tissue evidence="2">Leaves</tissue>
    </source>
</reference>
<dbReference type="InterPro" id="IPR024593">
    <property type="entry name" value="DUF3444"/>
</dbReference>
<keyword evidence="3" id="KW-1185">Reference proteome</keyword>
<evidence type="ECO:0000259" key="1">
    <source>
        <dbReference type="Pfam" id="PF11926"/>
    </source>
</evidence>
<dbReference type="Pfam" id="PF11926">
    <property type="entry name" value="DUF3444"/>
    <property type="match status" value="1"/>
</dbReference>
<comment type="caution">
    <text evidence="2">The sequence shown here is derived from an EMBL/GenBank/DDBJ whole genome shotgun (WGS) entry which is preliminary data.</text>
</comment>
<protein>
    <recommendedName>
        <fullName evidence="1">DUF3444 domain-containing protein</fullName>
    </recommendedName>
</protein>
<proteinExistence type="predicted"/>
<dbReference type="Proteomes" id="UP001179952">
    <property type="component" value="Unassembled WGS sequence"/>
</dbReference>
<sequence>MEALEATMEAVKEKILREDYIGATYAVMDAQNALLNHPDLSHVAVLCDVLRAKDIALPGCGIDWSWLLRLLPSASPSDVESQHRLLSSEISDLGPSFPGAATALALLDEARSALLDQVTETARPRWTAEDFVPDEIWAVFGASRFPRHHVKVKWMVSESEVLVSLLEPQPEQDEENLPSVCGVFKPSDDVMCVDIARFSHRMNCDRNELESLYRIRPNKGEIWAIYAGWNRNWRWTDQANCEYWVVEIVSEFGEERGIVVSRLVRVDGCETFFKREMHDGFQMVMYVCEAEILRFSHRIPAFTVPGIERHGILKGSLHLCPDALPPKPTWA</sequence>
<organism evidence="2 3">
    <name type="scientific">Acorus gramineus</name>
    <name type="common">Dwarf sweet flag</name>
    <dbReference type="NCBI Taxonomy" id="55184"/>
    <lineage>
        <taxon>Eukaryota</taxon>
        <taxon>Viridiplantae</taxon>
        <taxon>Streptophyta</taxon>
        <taxon>Embryophyta</taxon>
        <taxon>Tracheophyta</taxon>
        <taxon>Spermatophyta</taxon>
        <taxon>Magnoliopsida</taxon>
        <taxon>Liliopsida</taxon>
        <taxon>Acoraceae</taxon>
        <taxon>Acorus</taxon>
    </lineage>
</organism>
<name>A0AAV9AZZ0_ACOGR</name>